<feature type="transmembrane region" description="Helical" evidence="6">
    <location>
        <begin position="172"/>
        <end position="190"/>
    </location>
</feature>
<feature type="transmembrane region" description="Helical" evidence="6">
    <location>
        <begin position="373"/>
        <end position="392"/>
    </location>
</feature>
<dbReference type="InterPro" id="IPR011701">
    <property type="entry name" value="MFS"/>
</dbReference>
<dbReference type="AlphaFoldDB" id="A0A8J3KJL7"/>
<keyword evidence="3 6" id="KW-0812">Transmembrane</keyword>
<name>A0A8J3KJL7_9ACTN</name>
<evidence type="ECO:0000256" key="3">
    <source>
        <dbReference type="ARBA" id="ARBA00022692"/>
    </source>
</evidence>
<keyword evidence="5 6" id="KW-0472">Membrane</keyword>
<evidence type="ECO:0000256" key="6">
    <source>
        <dbReference type="SAM" id="Phobius"/>
    </source>
</evidence>
<dbReference type="Gene3D" id="1.20.1250.20">
    <property type="entry name" value="MFS general substrate transporter like domains"/>
    <property type="match status" value="1"/>
</dbReference>
<feature type="transmembrane region" description="Helical" evidence="6">
    <location>
        <begin position="21"/>
        <end position="44"/>
    </location>
</feature>
<comment type="caution">
    <text evidence="7">The sequence shown here is derived from an EMBL/GenBank/DDBJ whole genome shotgun (WGS) entry which is preliminary data.</text>
</comment>
<dbReference type="Pfam" id="PF07690">
    <property type="entry name" value="MFS_1"/>
    <property type="match status" value="1"/>
</dbReference>
<dbReference type="PANTHER" id="PTHR23513:SF11">
    <property type="entry name" value="STAPHYLOFERRIN A TRANSPORTER"/>
    <property type="match status" value="1"/>
</dbReference>
<feature type="transmembrane region" description="Helical" evidence="6">
    <location>
        <begin position="345"/>
        <end position="367"/>
    </location>
</feature>
<keyword evidence="4 6" id="KW-1133">Transmembrane helix</keyword>
<dbReference type="SUPFAM" id="SSF103473">
    <property type="entry name" value="MFS general substrate transporter"/>
    <property type="match status" value="1"/>
</dbReference>
<proteinExistence type="predicted"/>
<sequence>MIETKQATYRDVLSEPVFRTLFLTRTLSIAAGSLRILALSVLVFDRTGSPVLTALTFAIGFVPQVVGGTLLAALADRLRPRPLIVTGFLLDAAAAVTLALLPLPVGASLGLLAAVAVFGPVFTGASNRLIAEQLTGDAYVLGRALSSVAGGGAQLLGLAFGGAVVAALSPGWALLAAAAGGLVSAIWVRLRLPDFAAPPAAEGSAVGRSWQVTALLLRDRPVRRLLLVQWLPPAFIVGAEALVVPYAAERGHGSAAAGLILACAPLGMVAGNLVYSRLLRPATRERLVAAVISGLSGPLVLLALPVPTAVAMAVMFLAGAAFCYSLGVQRPFLDVLSPELRGQAFALQFTGLMTMQGVGPVLLGLLAERTSTGAAMVVAGVGAAALGCWWSLTSGITPRQGAKAIDRDVLLTNVSMG</sequence>
<evidence type="ECO:0000313" key="7">
    <source>
        <dbReference type="EMBL" id="GIG03833.1"/>
    </source>
</evidence>
<reference evidence="7 8" key="1">
    <citation type="submission" date="2021-01" db="EMBL/GenBank/DDBJ databases">
        <title>Whole genome shotgun sequence of Catellatospora coxensis NBRC 107359.</title>
        <authorList>
            <person name="Komaki H."/>
            <person name="Tamura T."/>
        </authorList>
    </citation>
    <scope>NUCLEOTIDE SEQUENCE [LARGE SCALE GENOMIC DNA]</scope>
    <source>
        <strain evidence="7 8">NBRC 107359</strain>
    </source>
</reference>
<dbReference type="CDD" id="cd06173">
    <property type="entry name" value="MFS_MefA_like"/>
    <property type="match status" value="1"/>
</dbReference>
<feature type="transmembrane region" description="Helical" evidence="6">
    <location>
        <begin position="82"/>
        <end position="101"/>
    </location>
</feature>
<feature type="transmembrane region" description="Helical" evidence="6">
    <location>
        <begin position="254"/>
        <end position="275"/>
    </location>
</feature>
<keyword evidence="8" id="KW-1185">Reference proteome</keyword>
<accession>A0A8J3KJL7</accession>
<evidence type="ECO:0000313" key="8">
    <source>
        <dbReference type="Proteomes" id="UP000630887"/>
    </source>
</evidence>
<dbReference type="GO" id="GO:0005886">
    <property type="term" value="C:plasma membrane"/>
    <property type="evidence" value="ECO:0007669"/>
    <property type="project" value="UniProtKB-SubCell"/>
</dbReference>
<dbReference type="RefSeq" id="WP_239167059.1">
    <property type="nucleotide sequence ID" value="NZ_BONI01000004.1"/>
</dbReference>
<dbReference type="InterPro" id="IPR036259">
    <property type="entry name" value="MFS_trans_sf"/>
</dbReference>
<feature type="transmembrane region" description="Helical" evidence="6">
    <location>
        <begin position="145"/>
        <end position="166"/>
    </location>
</feature>
<feature type="transmembrane region" description="Helical" evidence="6">
    <location>
        <begin position="225"/>
        <end position="248"/>
    </location>
</feature>
<feature type="transmembrane region" description="Helical" evidence="6">
    <location>
        <begin position="287"/>
        <end position="304"/>
    </location>
</feature>
<gene>
    <name evidence="7" type="ORF">Cco03nite_05330</name>
</gene>
<feature type="transmembrane region" description="Helical" evidence="6">
    <location>
        <begin position="50"/>
        <end position="75"/>
    </location>
</feature>
<dbReference type="GO" id="GO:0022857">
    <property type="term" value="F:transmembrane transporter activity"/>
    <property type="evidence" value="ECO:0007669"/>
    <property type="project" value="InterPro"/>
</dbReference>
<dbReference type="PANTHER" id="PTHR23513">
    <property type="entry name" value="INTEGRAL MEMBRANE EFFLUX PROTEIN-RELATED"/>
    <property type="match status" value="1"/>
</dbReference>
<dbReference type="EMBL" id="BONI01000004">
    <property type="protein sequence ID" value="GIG03833.1"/>
    <property type="molecule type" value="Genomic_DNA"/>
</dbReference>
<organism evidence="7 8">
    <name type="scientific">Catellatospora coxensis</name>
    <dbReference type="NCBI Taxonomy" id="310354"/>
    <lineage>
        <taxon>Bacteria</taxon>
        <taxon>Bacillati</taxon>
        <taxon>Actinomycetota</taxon>
        <taxon>Actinomycetes</taxon>
        <taxon>Micromonosporales</taxon>
        <taxon>Micromonosporaceae</taxon>
        <taxon>Catellatospora</taxon>
    </lineage>
</organism>
<comment type="subcellular location">
    <subcellularLocation>
        <location evidence="1">Cell membrane</location>
        <topology evidence="1">Multi-pass membrane protein</topology>
    </subcellularLocation>
</comment>
<dbReference type="Proteomes" id="UP000630887">
    <property type="component" value="Unassembled WGS sequence"/>
</dbReference>
<evidence type="ECO:0000256" key="2">
    <source>
        <dbReference type="ARBA" id="ARBA00022475"/>
    </source>
</evidence>
<evidence type="ECO:0000256" key="1">
    <source>
        <dbReference type="ARBA" id="ARBA00004651"/>
    </source>
</evidence>
<protein>
    <submittedName>
        <fullName evidence="7">MFS transporter</fullName>
    </submittedName>
</protein>
<evidence type="ECO:0000256" key="4">
    <source>
        <dbReference type="ARBA" id="ARBA00022989"/>
    </source>
</evidence>
<evidence type="ECO:0000256" key="5">
    <source>
        <dbReference type="ARBA" id="ARBA00023136"/>
    </source>
</evidence>
<feature type="transmembrane region" description="Helical" evidence="6">
    <location>
        <begin position="107"/>
        <end position="125"/>
    </location>
</feature>
<keyword evidence="2" id="KW-1003">Cell membrane</keyword>